<dbReference type="EMBL" id="FOCT01000016">
    <property type="protein sequence ID" value="SEO29416.1"/>
    <property type="molecule type" value="Genomic_DNA"/>
</dbReference>
<dbReference type="Proteomes" id="UP000183898">
    <property type="component" value="Unassembled WGS sequence"/>
</dbReference>
<dbReference type="Gene3D" id="3.20.20.140">
    <property type="entry name" value="Metal-dependent hydrolases"/>
    <property type="match status" value="1"/>
</dbReference>
<reference evidence="4 5" key="1">
    <citation type="submission" date="2016-10" db="EMBL/GenBank/DDBJ databases">
        <authorList>
            <person name="de Groot N.N."/>
        </authorList>
    </citation>
    <scope>NUCLEOTIDE SEQUENCE [LARGE SCALE GENOMIC DNA]</scope>
    <source>
        <strain evidence="4 5">Nl18</strain>
    </source>
</reference>
<dbReference type="InterPro" id="IPR006680">
    <property type="entry name" value="Amidohydro-rel"/>
</dbReference>
<dbReference type="SUPFAM" id="SSF51338">
    <property type="entry name" value="Composite domain of metallo-dependent hydrolases"/>
    <property type="match status" value="1"/>
</dbReference>
<protein>
    <submittedName>
        <fullName evidence="4">Cytosine/adenosine deaminase</fullName>
    </submittedName>
</protein>
<organism evidence="4 5">
    <name type="scientific">Nitrosospira multiformis</name>
    <dbReference type="NCBI Taxonomy" id="1231"/>
    <lineage>
        <taxon>Bacteria</taxon>
        <taxon>Pseudomonadati</taxon>
        <taxon>Pseudomonadota</taxon>
        <taxon>Betaproteobacteria</taxon>
        <taxon>Nitrosomonadales</taxon>
        <taxon>Nitrosomonadaceae</taxon>
        <taxon>Nitrosospira</taxon>
    </lineage>
</organism>
<evidence type="ECO:0000256" key="2">
    <source>
        <dbReference type="ARBA" id="ARBA00022801"/>
    </source>
</evidence>
<dbReference type="RefSeq" id="WP_074748884.1">
    <property type="nucleotide sequence ID" value="NZ_FOCT01000016.1"/>
</dbReference>
<sequence>MSLIVAGRIVPLTNDRKVAQSENASFQGRVWIGDDGRIAAVTRGAGVAATVAHSVRSAEFDNAPVVDVGNDLVVPGFIDLHSHLAYATLPLWIEPNRTVPFQHHDIWPTRPTYAESITWPAYAFIEAAPAELLAYAEIRALVGGTTSIQGSPPSNRPLDGWLVRNIEDETLDGEIGRHQVLASTLTLKPEQLGERAISMRQGATFIYHCAEGRPGSIVQREYRAAHTAGCLQRRLVAIHTNAIDPASYNTWSDPGAIVWSPFSNLWLYGTTTDVPSALAREISLCIGSDWGPSGTRNVLGELKVASLISEAKGWGLSPFDLVKMITANPGDVLAEAWQRQAGRLQPGALGDVVVIASPTEGASRSDPFKTILRATETDVRLVIVNGKPLYGTEQLMQQASSVQTSRISVNGETRRLALTRFVGNDEAWSYKDVLKRLEEVRNDPQAAIESARRLAFAAIRTGAPAPLRLALDMPTGRVPVGGLPKDLSKIIVPPIQPLVHDEAFFASIPGRGFHEGLLDGLGEFYG</sequence>
<dbReference type="PANTHER" id="PTHR43794:SF11">
    <property type="entry name" value="AMIDOHYDROLASE-RELATED DOMAIN-CONTAINING PROTEIN"/>
    <property type="match status" value="1"/>
</dbReference>
<evidence type="ECO:0000259" key="3">
    <source>
        <dbReference type="Pfam" id="PF01979"/>
    </source>
</evidence>
<dbReference type="InterPro" id="IPR011059">
    <property type="entry name" value="Metal-dep_hydrolase_composite"/>
</dbReference>
<evidence type="ECO:0000313" key="4">
    <source>
        <dbReference type="EMBL" id="SEO29416.1"/>
    </source>
</evidence>
<proteinExistence type="inferred from homology"/>
<dbReference type="PANTHER" id="PTHR43794">
    <property type="entry name" value="AMINOHYDROLASE SSNA-RELATED"/>
    <property type="match status" value="1"/>
</dbReference>
<dbReference type="InterPro" id="IPR050287">
    <property type="entry name" value="MTA/SAH_deaminase"/>
</dbReference>
<evidence type="ECO:0000256" key="1">
    <source>
        <dbReference type="ARBA" id="ARBA00006745"/>
    </source>
</evidence>
<dbReference type="SUPFAM" id="SSF51556">
    <property type="entry name" value="Metallo-dependent hydrolases"/>
    <property type="match status" value="1"/>
</dbReference>
<dbReference type="AlphaFoldDB" id="A0A1H8NIM6"/>
<feature type="domain" description="Amidohydrolase-related" evidence="3">
    <location>
        <begin position="261"/>
        <end position="387"/>
    </location>
</feature>
<accession>A0A1H8NIM6</accession>
<dbReference type="Gene3D" id="2.30.40.10">
    <property type="entry name" value="Urease, subunit C, domain 1"/>
    <property type="match status" value="2"/>
</dbReference>
<dbReference type="Pfam" id="PF01979">
    <property type="entry name" value="Amidohydro_1"/>
    <property type="match status" value="1"/>
</dbReference>
<dbReference type="InterPro" id="IPR032466">
    <property type="entry name" value="Metal_Hydrolase"/>
</dbReference>
<gene>
    <name evidence="4" type="ORF">SAMN05216404_11663</name>
</gene>
<dbReference type="GO" id="GO:0016810">
    <property type="term" value="F:hydrolase activity, acting on carbon-nitrogen (but not peptide) bonds"/>
    <property type="evidence" value="ECO:0007669"/>
    <property type="project" value="InterPro"/>
</dbReference>
<comment type="similarity">
    <text evidence="1">Belongs to the metallo-dependent hydrolases superfamily. ATZ/TRZ family.</text>
</comment>
<keyword evidence="2" id="KW-0378">Hydrolase</keyword>
<name>A0A1H8NIM6_9PROT</name>
<evidence type="ECO:0000313" key="5">
    <source>
        <dbReference type="Proteomes" id="UP000183898"/>
    </source>
</evidence>